<dbReference type="AlphaFoldDB" id="A0A843UKW6"/>
<comment type="caution">
    <text evidence="1">The sequence shown here is derived from an EMBL/GenBank/DDBJ whole genome shotgun (WGS) entry which is preliminary data.</text>
</comment>
<sequence length="104" mass="11142">MRPEPSGAPPPPGGSSIEDFGSPGALFFLSFLFLNGGGMDLSKVGVKLLNSVRSARSLGLLPATSDRPEVDFMNAFLPELLEPCIGGRTVSSYRKILLRSCSWR</sequence>
<gene>
    <name evidence="1" type="ORF">Taro_016656</name>
</gene>
<accession>A0A843UKW6</accession>
<reference evidence="1" key="1">
    <citation type="submission" date="2017-07" db="EMBL/GenBank/DDBJ databases">
        <title>Taro Niue Genome Assembly and Annotation.</title>
        <authorList>
            <person name="Atibalentja N."/>
            <person name="Keating K."/>
            <person name="Fields C.J."/>
        </authorList>
    </citation>
    <scope>NUCLEOTIDE SEQUENCE</scope>
    <source>
        <strain evidence="1">Niue_2</strain>
        <tissue evidence="1">Leaf</tissue>
    </source>
</reference>
<proteinExistence type="predicted"/>
<evidence type="ECO:0000313" key="1">
    <source>
        <dbReference type="EMBL" id="MQL84148.1"/>
    </source>
</evidence>
<dbReference type="Proteomes" id="UP000652761">
    <property type="component" value="Unassembled WGS sequence"/>
</dbReference>
<name>A0A843UKW6_COLES</name>
<dbReference type="EMBL" id="NMUH01000742">
    <property type="protein sequence ID" value="MQL84148.1"/>
    <property type="molecule type" value="Genomic_DNA"/>
</dbReference>
<dbReference type="OrthoDB" id="1742875at2759"/>
<protein>
    <submittedName>
        <fullName evidence="1">Uncharacterized protein</fullName>
    </submittedName>
</protein>
<organism evidence="1 2">
    <name type="scientific">Colocasia esculenta</name>
    <name type="common">Wild taro</name>
    <name type="synonym">Arum esculentum</name>
    <dbReference type="NCBI Taxonomy" id="4460"/>
    <lineage>
        <taxon>Eukaryota</taxon>
        <taxon>Viridiplantae</taxon>
        <taxon>Streptophyta</taxon>
        <taxon>Embryophyta</taxon>
        <taxon>Tracheophyta</taxon>
        <taxon>Spermatophyta</taxon>
        <taxon>Magnoliopsida</taxon>
        <taxon>Liliopsida</taxon>
        <taxon>Araceae</taxon>
        <taxon>Aroideae</taxon>
        <taxon>Colocasieae</taxon>
        <taxon>Colocasia</taxon>
    </lineage>
</organism>
<evidence type="ECO:0000313" key="2">
    <source>
        <dbReference type="Proteomes" id="UP000652761"/>
    </source>
</evidence>
<keyword evidence="2" id="KW-1185">Reference proteome</keyword>